<dbReference type="PANTHER" id="PTHR45786:SF74">
    <property type="entry name" value="ATP-DEPENDENT DNA HELICASE"/>
    <property type="match status" value="1"/>
</dbReference>
<name>A0A9W8J6N4_9AGAR</name>
<keyword evidence="5" id="KW-1185">Reference proteome</keyword>
<dbReference type="Proteomes" id="UP001140091">
    <property type="component" value="Unassembled WGS sequence"/>
</dbReference>
<reference evidence="4" key="1">
    <citation type="submission" date="2022-06" db="EMBL/GenBank/DDBJ databases">
        <title>Genome Sequence of Candolleomyces eurysporus.</title>
        <authorList>
            <person name="Buettner E."/>
        </authorList>
    </citation>
    <scope>NUCLEOTIDE SEQUENCE</scope>
    <source>
        <strain evidence="4">VTCC 930004</strain>
    </source>
</reference>
<dbReference type="Pfam" id="PF14214">
    <property type="entry name" value="Helitron_like_N"/>
    <property type="match status" value="1"/>
</dbReference>
<evidence type="ECO:0000259" key="3">
    <source>
        <dbReference type="Pfam" id="PF24883"/>
    </source>
</evidence>
<evidence type="ECO:0000313" key="5">
    <source>
        <dbReference type="Proteomes" id="UP001140091"/>
    </source>
</evidence>
<feature type="domain" description="Nephrocystin 3-like N-terminal" evidence="3">
    <location>
        <begin position="740"/>
        <end position="904"/>
    </location>
</feature>
<gene>
    <name evidence="4" type="ORF">H1R20_g7943</name>
</gene>
<dbReference type="OrthoDB" id="3366231at2759"/>
<evidence type="ECO:0000259" key="2">
    <source>
        <dbReference type="Pfam" id="PF14214"/>
    </source>
</evidence>
<sequence length="1266" mass="144796">MRDLQNMLMVNHPFARIYHHGHQILQNHNAEADYEIALRLIPGTNRGVYNLPSNNEYAFILPGTGNTEPRDIVLRLRGGLLERISDLNPAYATLQYPLLLPFGTLEWHPELQLVETERQRERRFNNRRRNIAQREEAGLEGEEVERDRKLTLSVYTTYRIHFRQNDFNILLRGGQLFCRYVVDMYASIDQQRLMWIKRNQARFRAARLNHLEDANMNDPDILDANDIGQRVFLPSSYTGGPRNMAQNYQDSMAIARFYGKVDLFLTMTTNPKWPEIERELLPGQTAYDRPDLVVRVFQLKKQALLDRIIKDKIYGEVDAYVYTIEFQKRGLPHMHLLLFLKNGYKLTTPEAVDSCISAQWPDREQNPLLFDTVLERMVHGPCGAANPNAPCMVNGKCSKRFPQEFNEETTMGENGYARMARPDNGVAFEVRGIWVDNRWIVAHPRALCAEFDCHINLECAISLASVRYSFKYLHKGPDRGSAEVSQDNEVKTYIDGRYISATDAVWRIFHFPIHEQHPPVVHLQIHLPGEQNVVYRDDQQINEVLAANANKRTTLTAFFEANADNGPAGDRARTLTYAELPHHFVWDQNTLKWKLRTDQNRFAIGRIFFLRPTKGARVQDPSLSENLKELTLSLGEQSRVPVQVGSQRRYTGATAENVASSTGALASSSMFSRARNFNVGGNIQIDSSQHVQHVHNTQVKLIDGWKMLLDNIAPNAFYDSEARFDPPKCDEDTRVEVISEIMDWIGDREGPKRLLCMTGAAGAGKSALQQTIAERCAGSGILGCAVFFSSQDPTRNNLSRIIPTIAFQLGKHNRRLRDLIGEAVEEDPPIFTRTIRTQMDTLIVGPFKRLQANVGFDPGSFPHAVLIDGLDECAGDERQVELLSTIKHCLLKNDLPFRIFISSRPEWAIRSALNAETRGYLYPLAYHIQLSDKYDATDDIRRYLWRRLQDIGSRSYDPRARSKLWLRVEDIEKLVKAASGQFVYAATVVKYVSERRSSPVDRLQTVVDWTPEEGRLARPFEALDVLYAGILSAAKELYEAVDTHRGRNFLLLLRAHHINSDFRVGSRRWGAHEFDEILNLETEAHEVLVSDLHSLVVFRQFPEFPETFMVMHFYHRSFSEFLDSETRSKNLFITKIQVRAYVSETVVQEFNKFSLEPSSTCAIIRSMRISDENAVVALTSYSNEGKLLSGQQIHALALHGAWRKLDQLVQKGYIISLQGPAFLAMISGIMRRLKNELNEPGLADALKPYYDTWRKLVGTHVVENKM</sequence>
<proteinExistence type="predicted"/>
<dbReference type="InterPro" id="IPR027417">
    <property type="entry name" value="P-loop_NTPase"/>
</dbReference>
<accession>A0A9W8J6N4</accession>
<keyword evidence="1" id="KW-0677">Repeat</keyword>
<organism evidence="4 5">
    <name type="scientific">Candolleomyces eurysporus</name>
    <dbReference type="NCBI Taxonomy" id="2828524"/>
    <lineage>
        <taxon>Eukaryota</taxon>
        <taxon>Fungi</taxon>
        <taxon>Dikarya</taxon>
        <taxon>Basidiomycota</taxon>
        <taxon>Agaricomycotina</taxon>
        <taxon>Agaricomycetes</taxon>
        <taxon>Agaricomycetidae</taxon>
        <taxon>Agaricales</taxon>
        <taxon>Agaricineae</taxon>
        <taxon>Psathyrellaceae</taxon>
        <taxon>Candolleomyces</taxon>
    </lineage>
</organism>
<evidence type="ECO:0000313" key="4">
    <source>
        <dbReference type="EMBL" id="KAJ2929147.1"/>
    </source>
</evidence>
<dbReference type="PANTHER" id="PTHR45786">
    <property type="entry name" value="DNA BINDING PROTEIN-LIKE"/>
    <property type="match status" value="1"/>
</dbReference>
<dbReference type="EMBL" id="JANBPK010000892">
    <property type="protein sequence ID" value="KAJ2929147.1"/>
    <property type="molecule type" value="Genomic_DNA"/>
</dbReference>
<evidence type="ECO:0000256" key="1">
    <source>
        <dbReference type="ARBA" id="ARBA00022737"/>
    </source>
</evidence>
<comment type="caution">
    <text evidence="4">The sequence shown here is derived from an EMBL/GenBank/DDBJ whole genome shotgun (WGS) entry which is preliminary data.</text>
</comment>
<dbReference type="AlphaFoldDB" id="A0A9W8J6N4"/>
<feature type="domain" description="Helitron helicase-like" evidence="2">
    <location>
        <begin position="155"/>
        <end position="338"/>
    </location>
</feature>
<feature type="non-terminal residue" evidence="4">
    <location>
        <position position="1"/>
    </location>
</feature>
<dbReference type="Pfam" id="PF24883">
    <property type="entry name" value="NPHP3_N"/>
    <property type="match status" value="1"/>
</dbReference>
<dbReference type="SUPFAM" id="SSF52540">
    <property type="entry name" value="P-loop containing nucleoside triphosphate hydrolases"/>
    <property type="match status" value="1"/>
</dbReference>
<evidence type="ECO:0008006" key="6">
    <source>
        <dbReference type="Google" id="ProtNLM"/>
    </source>
</evidence>
<dbReference type="InterPro" id="IPR056884">
    <property type="entry name" value="NPHP3-like_N"/>
</dbReference>
<dbReference type="InterPro" id="IPR025476">
    <property type="entry name" value="Helitron_helicase-like"/>
</dbReference>
<protein>
    <recommendedName>
        <fullName evidence="6">NACHT domain-containing protein</fullName>
    </recommendedName>
</protein>
<dbReference type="Gene3D" id="3.40.50.300">
    <property type="entry name" value="P-loop containing nucleotide triphosphate hydrolases"/>
    <property type="match status" value="1"/>
</dbReference>